<evidence type="ECO:0000256" key="4">
    <source>
        <dbReference type="PROSITE-ProRule" id="PRU00335"/>
    </source>
</evidence>
<dbReference type="Pfam" id="PF16859">
    <property type="entry name" value="TetR_C_11"/>
    <property type="match status" value="1"/>
</dbReference>
<evidence type="ECO:0000313" key="7">
    <source>
        <dbReference type="Proteomes" id="UP000035009"/>
    </source>
</evidence>
<dbReference type="Gene3D" id="1.10.357.10">
    <property type="entry name" value="Tetracycline Repressor, domain 2"/>
    <property type="match status" value="1"/>
</dbReference>
<dbReference type="InterPro" id="IPR011075">
    <property type="entry name" value="TetR_C"/>
</dbReference>
<organism evidence="6 7">
    <name type="scientific">Gordonia malaquae NBRC 108250</name>
    <dbReference type="NCBI Taxonomy" id="1223542"/>
    <lineage>
        <taxon>Bacteria</taxon>
        <taxon>Bacillati</taxon>
        <taxon>Actinomycetota</taxon>
        <taxon>Actinomycetes</taxon>
        <taxon>Mycobacteriales</taxon>
        <taxon>Gordoniaceae</taxon>
        <taxon>Gordonia</taxon>
    </lineage>
</organism>
<sequence>MPDTKPPIRRTGGRSARVQEAVETAALKLLLSGGRIGLTMRAVAQEAGVAETTVYRRWPSTDHLVAAALLRLADADNPIPDTGSLEGDLSELLTQIVDLLSRPEVIRVVRSAAALDGATTVDEARSTFFSNRFAASSVIVERAVDRRELPSTADPYRVIEALVAPAYMRALLGNRTFDDRFIADSVAYTLAGAGAFDTEQPRP</sequence>
<dbReference type="eggNOG" id="COG1309">
    <property type="taxonomic scope" value="Bacteria"/>
</dbReference>
<dbReference type="STRING" id="410332.SAMN04488550_3242"/>
<dbReference type="PANTHER" id="PTHR30055">
    <property type="entry name" value="HTH-TYPE TRANSCRIPTIONAL REGULATOR RUTR"/>
    <property type="match status" value="1"/>
</dbReference>
<dbReference type="Pfam" id="PF00440">
    <property type="entry name" value="TetR_N"/>
    <property type="match status" value="1"/>
</dbReference>
<dbReference type="InterPro" id="IPR001647">
    <property type="entry name" value="HTH_TetR"/>
</dbReference>
<evidence type="ECO:0000259" key="5">
    <source>
        <dbReference type="PROSITE" id="PS50977"/>
    </source>
</evidence>
<reference evidence="6 7" key="1">
    <citation type="submission" date="2013-02" db="EMBL/GenBank/DDBJ databases">
        <title>Whole genome shotgun sequence of Gordonia malaquae NBRC 108250.</title>
        <authorList>
            <person name="Yoshida I."/>
            <person name="Hosoyama A."/>
            <person name="Tsuchikane K."/>
            <person name="Ando Y."/>
            <person name="Baba S."/>
            <person name="Ohji S."/>
            <person name="Hamada M."/>
            <person name="Tamura T."/>
            <person name="Yamazoe A."/>
            <person name="Yamazaki S."/>
            <person name="Fujita N."/>
        </authorList>
    </citation>
    <scope>NUCLEOTIDE SEQUENCE [LARGE SCALE GENOMIC DNA]</scope>
    <source>
        <strain evidence="6 7">NBRC 108250</strain>
    </source>
</reference>
<accession>M3UVV5</accession>
<keyword evidence="7" id="KW-1185">Reference proteome</keyword>
<gene>
    <name evidence="6" type="ORF">GM1_011_01360</name>
</gene>
<feature type="DNA-binding region" description="H-T-H motif" evidence="4">
    <location>
        <begin position="39"/>
        <end position="58"/>
    </location>
</feature>
<dbReference type="GO" id="GO:0000976">
    <property type="term" value="F:transcription cis-regulatory region binding"/>
    <property type="evidence" value="ECO:0007669"/>
    <property type="project" value="TreeGrafter"/>
</dbReference>
<dbReference type="AlphaFoldDB" id="M3UVV5"/>
<dbReference type="EMBL" id="BAOP01000011">
    <property type="protein sequence ID" value="GAC79707.1"/>
    <property type="molecule type" value="Genomic_DNA"/>
</dbReference>
<feature type="domain" description="HTH tetR-type" evidence="5">
    <location>
        <begin position="16"/>
        <end position="76"/>
    </location>
</feature>
<keyword evidence="1" id="KW-0805">Transcription regulation</keyword>
<keyword evidence="3" id="KW-0804">Transcription</keyword>
<dbReference type="GO" id="GO:0003700">
    <property type="term" value="F:DNA-binding transcription factor activity"/>
    <property type="evidence" value="ECO:0007669"/>
    <property type="project" value="TreeGrafter"/>
</dbReference>
<evidence type="ECO:0000256" key="2">
    <source>
        <dbReference type="ARBA" id="ARBA00023125"/>
    </source>
</evidence>
<dbReference type="PANTHER" id="PTHR30055:SF148">
    <property type="entry name" value="TETR-FAMILY TRANSCRIPTIONAL REGULATOR"/>
    <property type="match status" value="1"/>
</dbReference>
<dbReference type="InterPro" id="IPR050109">
    <property type="entry name" value="HTH-type_TetR-like_transc_reg"/>
</dbReference>
<dbReference type="PROSITE" id="PS50977">
    <property type="entry name" value="HTH_TETR_2"/>
    <property type="match status" value="1"/>
</dbReference>
<dbReference type="SUPFAM" id="SSF46689">
    <property type="entry name" value="Homeodomain-like"/>
    <property type="match status" value="1"/>
</dbReference>
<proteinExistence type="predicted"/>
<dbReference type="SUPFAM" id="SSF48498">
    <property type="entry name" value="Tetracyclin repressor-like, C-terminal domain"/>
    <property type="match status" value="1"/>
</dbReference>
<dbReference type="Gene3D" id="1.10.10.60">
    <property type="entry name" value="Homeodomain-like"/>
    <property type="match status" value="1"/>
</dbReference>
<protein>
    <submittedName>
        <fullName evidence="6">Putative TetR family transcriptional regulator</fullName>
    </submittedName>
</protein>
<comment type="caution">
    <text evidence="6">The sequence shown here is derived from an EMBL/GenBank/DDBJ whole genome shotgun (WGS) entry which is preliminary data.</text>
</comment>
<evidence type="ECO:0000313" key="6">
    <source>
        <dbReference type="EMBL" id="GAC79707.1"/>
    </source>
</evidence>
<dbReference type="InterPro" id="IPR009057">
    <property type="entry name" value="Homeodomain-like_sf"/>
</dbReference>
<evidence type="ECO:0000256" key="1">
    <source>
        <dbReference type="ARBA" id="ARBA00023015"/>
    </source>
</evidence>
<dbReference type="InterPro" id="IPR036271">
    <property type="entry name" value="Tet_transcr_reg_TetR-rel_C_sf"/>
</dbReference>
<dbReference type="Proteomes" id="UP000035009">
    <property type="component" value="Unassembled WGS sequence"/>
</dbReference>
<evidence type="ECO:0000256" key="3">
    <source>
        <dbReference type="ARBA" id="ARBA00023163"/>
    </source>
</evidence>
<dbReference type="RefSeq" id="WP_008378282.1">
    <property type="nucleotide sequence ID" value="NZ_BAOP01000011.1"/>
</dbReference>
<keyword evidence="2 4" id="KW-0238">DNA-binding</keyword>
<name>M3UVV5_GORML</name>